<comment type="caution">
    <text evidence="2">The sequence shown here is derived from an EMBL/GenBank/DDBJ whole genome shotgun (WGS) entry which is preliminary data.</text>
</comment>
<evidence type="ECO:0000313" key="2">
    <source>
        <dbReference type="EMBL" id="KKM67817.1"/>
    </source>
</evidence>
<name>A0A0F9MFC1_9ZZZZ</name>
<keyword evidence="1" id="KW-1133">Transmembrane helix</keyword>
<organism evidence="2">
    <name type="scientific">marine sediment metagenome</name>
    <dbReference type="NCBI Taxonomy" id="412755"/>
    <lineage>
        <taxon>unclassified sequences</taxon>
        <taxon>metagenomes</taxon>
        <taxon>ecological metagenomes</taxon>
    </lineage>
</organism>
<feature type="transmembrane region" description="Helical" evidence="1">
    <location>
        <begin position="32"/>
        <end position="54"/>
    </location>
</feature>
<accession>A0A0F9MFC1</accession>
<gene>
    <name evidence="2" type="ORF">LCGC14_1467290</name>
</gene>
<dbReference type="EMBL" id="LAZR01010281">
    <property type="protein sequence ID" value="KKM67817.1"/>
    <property type="molecule type" value="Genomic_DNA"/>
</dbReference>
<proteinExistence type="predicted"/>
<protein>
    <submittedName>
        <fullName evidence="2">Uncharacterized protein</fullName>
    </submittedName>
</protein>
<keyword evidence="1" id="KW-0812">Transmembrane</keyword>
<evidence type="ECO:0000256" key="1">
    <source>
        <dbReference type="SAM" id="Phobius"/>
    </source>
</evidence>
<keyword evidence="1" id="KW-0472">Membrane</keyword>
<dbReference type="AlphaFoldDB" id="A0A0F9MFC1"/>
<sequence length="55" mass="6693">MGCSAEDRKILFNPKVSDVNINHYVKLNYEQYIHYMIDGIRLMILFYKFFIVFLK</sequence>
<reference evidence="2" key="1">
    <citation type="journal article" date="2015" name="Nature">
        <title>Complex archaea that bridge the gap between prokaryotes and eukaryotes.</title>
        <authorList>
            <person name="Spang A."/>
            <person name="Saw J.H."/>
            <person name="Jorgensen S.L."/>
            <person name="Zaremba-Niedzwiedzka K."/>
            <person name="Martijn J."/>
            <person name="Lind A.E."/>
            <person name="van Eijk R."/>
            <person name="Schleper C."/>
            <person name="Guy L."/>
            <person name="Ettema T.J."/>
        </authorList>
    </citation>
    <scope>NUCLEOTIDE SEQUENCE</scope>
</reference>